<evidence type="ECO:0000256" key="2">
    <source>
        <dbReference type="ARBA" id="ARBA00001950"/>
    </source>
</evidence>
<sequence>MMCPWKRFMKIGTVKEKLSCHEIDMNNNQDFGKTHSKIIKEAIDFNGKKQTMAELKSVSEKRFPENIKQSQKRETCPKYLKLKNFENGTIFQDTLHLKAKKVRIQMLEYEG</sequence>
<keyword evidence="8" id="KW-0963">Cytoplasm</keyword>
<evidence type="ECO:0000256" key="1">
    <source>
        <dbReference type="ARBA" id="ARBA00001917"/>
    </source>
</evidence>
<keyword evidence="17" id="KW-0408">Iron</keyword>
<protein>
    <recommendedName>
        <fullName evidence="19">Nitric oxide synthase, inducible</fullName>
        <ecNumber evidence="7">1.14.13.39</ecNumber>
    </recommendedName>
    <alternativeName>
        <fullName evidence="21">Inducible NO synthase</fullName>
    </alternativeName>
    <alternativeName>
        <fullName evidence="20">NOS type II</fullName>
    </alternativeName>
    <alternativeName>
        <fullName evidence="22">Peptidyl-cysteine S-nitrosylase NOS2</fullName>
    </alternativeName>
</protein>
<evidence type="ECO:0000256" key="20">
    <source>
        <dbReference type="ARBA" id="ARBA00049784"/>
    </source>
</evidence>
<evidence type="ECO:0000256" key="5">
    <source>
        <dbReference type="ARBA" id="ARBA00004514"/>
    </source>
</evidence>
<evidence type="ECO:0000256" key="19">
    <source>
        <dbReference type="ARBA" id="ARBA00049771"/>
    </source>
</evidence>
<dbReference type="Proteomes" id="UP000694892">
    <property type="component" value="Chromosome 2L"/>
</dbReference>
<evidence type="ECO:0000256" key="9">
    <source>
        <dbReference type="ARBA" id="ARBA00022617"/>
    </source>
</evidence>
<dbReference type="EMBL" id="CM004468">
    <property type="protein sequence ID" value="OCT94240.1"/>
    <property type="molecule type" value="Genomic_DNA"/>
</dbReference>
<evidence type="ECO:0000256" key="3">
    <source>
        <dbReference type="ARBA" id="ARBA00001970"/>
    </source>
</evidence>
<keyword evidence="16" id="KW-0560">Oxidoreductase</keyword>
<evidence type="ECO:0000256" key="12">
    <source>
        <dbReference type="ARBA" id="ARBA00022723"/>
    </source>
</evidence>
<dbReference type="PANTHER" id="PTHR43410:SF4">
    <property type="entry name" value="NITRIC OXIDE SYNTHASE"/>
    <property type="match status" value="1"/>
</dbReference>
<organism evidence="23 24">
    <name type="scientific">Xenopus laevis</name>
    <name type="common">African clawed frog</name>
    <dbReference type="NCBI Taxonomy" id="8355"/>
    <lineage>
        <taxon>Eukaryota</taxon>
        <taxon>Metazoa</taxon>
        <taxon>Chordata</taxon>
        <taxon>Craniata</taxon>
        <taxon>Vertebrata</taxon>
        <taxon>Euteleostomi</taxon>
        <taxon>Amphibia</taxon>
        <taxon>Batrachia</taxon>
        <taxon>Anura</taxon>
        <taxon>Pipoidea</taxon>
        <taxon>Pipidae</taxon>
        <taxon>Xenopodinae</taxon>
        <taxon>Xenopus</taxon>
        <taxon>Xenopus</taxon>
    </lineage>
</organism>
<keyword evidence="9" id="KW-0349">Heme</keyword>
<evidence type="ECO:0000256" key="7">
    <source>
        <dbReference type="ARBA" id="ARBA00012989"/>
    </source>
</evidence>
<dbReference type="EC" id="1.14.13.39" evidence="7"/>
<gene>
    <name evidence="23" type="ORF">XELAEV_18011908mg</name>
</gene>
<dbReference type="GO" id="GO:0046872">
    <property type="term" value="F:metal ion binding"/>
    <property type="evidence" value="ECO:0007669"/>
    <property type="project" value="UniProtKB-KW"/>
</dbReference>
<comment type="cofactor">
    <cofactor evidence="3">
        <name>heme b</name>
        <dbReference type="ChEBI" id="CHEBI:60344"/>
    </cofactor>
</comment>
<evidence type="ECO:0000256" key="22">
    <source>
        <dbReference type="ARBA" id="ARBA00049812"/>
    </source>
</evidence>
<keyword evidence="10" id="KW-0285">Flavoprotein</keyword>
<evidence type="ECO:0000256" key="4">
    <source>
        <dbReference type="ARBA" id="ARBA00001974"/>
    </source>
</evidence>
<comment type="cofactor">
    <cofactor evidence="1">
        <name>FMN</name>
        <dbReference type="ChEBI" id="CHEBI:58210"/>
    </cofactor>
</comment>
<reference evidence="24" key="1">
    <citation type="journal article" date="2016" name="Nature">
        <title>Genome evolution in the allotetraploid frog Xenopus laevis.</title>
        <authorList>
            <person name="Session A.M."/>
            <person name="Uno Y."/>
            <person name="Kwon T."/>
            <person name="Chapman J.A."/>
            <person name="Toyoda A."/>
            <person name="Takahashi S."/>
            <person name="Fukui A."/>
            <person name="Hikosaka A."/>
            <person name="Suzuki A."/>
            <person name="Kondo M."/>
            <person name="van Heeringen S.J."/>
            <person name="Quigley I."/>
            <person name="Heinz S."/>
            <person name="Ogino H."/>
            <person name="Ochi H."/>
            <person name="Hellsten U."/>
            <person name="Lyons J.B."/>
            <person name="Simakov O."/>
            <person name="Putnam N."/>
            <person name="Stites J."/>
            <person name="Kuroki Y."/>
            <person name="Tanaka T."/>
            <person name="Michiue T."/>
            <person name="Watanabe M."/>
            <person name="Bogdanovic O."/>
            <person name="Lister R."/>
            <person name="Georgiou G."/>
            <person name="Paranjpe S.S."/>
            <person name="van Kruijsbergen I."/>
            <person name="Shu S."/>
            <person name="Carlson J."/>
            <person name="Kinoshita T."/>
            <person name="Ohta Y."/>
            <person name="Mawaribuchi S."/>
            <person name="Jenkins J."/>
            <person name="Grimwood J."/>
            <person name="Schmutz J."/>
            <person name="Mitros T."/>
            <person name="Mozaffari S.V."/>
            <person name="Suzuki Y."/>
            <person name="Haramoto Y."/>
            <person name="Yamamoto T.S."/>
            <person name="Takagi C."/>
            <person name="Heald R."/>
            <person name="Miller K."/>
            <person name="Haudenschild C."/>
            <person name="Kitzman J."/>
            <person name="Nakayama T."/>
            <person name="Izutsu Y."/>
            <person name="Robert J."/>
            <person name="Fortriede J."/>
            <person name="Burns K."/>
            <person name="Lotay V."/>
            <person name="Karimi K."/>
            <person name="Yasuoka Y."/>
            <person name="Dichmann D.S."/>
            <person name="Flajnik M.F."/>
            <person name="Houston D.W."/>
            <person name="Shendure J."/>
            <person name="DuPasquier L."/>
            <person name="Vize P.D."/>
            <person name="Zorn A.M."/>
            <person name="Ito M."/>
            <person name="Marcotte E.M."/>
            <person name="Wallingford J.B."/>
            <person name="Ito Y."/>
            <person name="Asashima M."/>
            <person name="Ueno N."/>
            <person name="Matsuda Y."/>
            <person name="Veenstra G.J."/>
            <person name="Fujiyama A."/>
            <person name="Harland R.M."/>
            <person name="Taira M."/>
            <person name="Rokhsar D.S."/>
        </authorList>
    </citation>
    <scope>NUCLEOTIDE SEQUENCE [LARGE SCALE GENOMIC DNA]</scope>
    <source>
        <strain evidence="24">J</strain>
    </source>
</reference>
<comment type="catalytic activity">
    <reaction evidence="18">
        <text>2 L-arginine + 3 NADPH + 4 O2 + H(+) = 2 L-citrulline + 2 nitric oxide + 3 NADP(+) + 4 H2O</text>
        <dbReference type="Rhea" id="RHEA:19897"/>
        <dbReference type="ChEBI" id="CHEBI:15377"/>
        <dbReference type="ChEBI" id="CHEBI:15378"/>
        <dbReference type="ChEBI" id="CHEBI:15379"/>
        <dbReference type="ChEBI" id="CHEBI:16480"/>
        <dbReference type="ChEBI" id="CHEBI:32682"/>
        <dbReference type="ChEBI" id="CHEBI:57743"/>
        <dbReference type="ChEBI" id="CHEBI:57783"/>
        <dbReference type="ChEBI" id="CHEBI:58349"/>
        <dbReference type="EC" id="1.14.13.39"/>
    </reaction>
    <physiologicalReaction direction="left-to-right" evidence="18">
        <dbReference type="Rhea" id="RHEA:19898"/>
    </physiologicalReaction>
</comment>
<comment type="subcellular location">
    <subcellularLocation>
        <location evidence="5">Cytoplasm</location>
        <location evidence="5">Cytosol</location>
    </subcellularLocation>
</comment>
<keyword evidence="13" id="KW-0274">FAD</keyword>
<dbReference type="GO" id="GO:0005516">
    <property type="term" value="F:calmodulin binding"/>
    <property type="evidence" value="ECO:0007669"/>
    <property type="project" value="UniProtKB-KW"/>
</dbReference>
<keyword evidence="15" id="KW-0112">Calmodulin-binding</keyword>
<keyword evidence="11" id="KW-0288">FMN</keyword>
<proteinExistence type="inferred from homology"/>
<name>A0A974DMR3_XENLA</name>
<keyword evidence="12" id="KW-0479">Metal-binding</keyword>
<evidence type="ECO:0000256" key="21">
    <source>
        <dbReference type="ARBA" id="ARBA00049808"/>
    </source>
</evidence>
<evidence type="ECO:0000256" key="16">
    <source>
        <dbReference type="ARBA" id="ARBA00023002"/>
    </source>
</evidence>
<comment type="cofactor">
    <cofactor evidence="4">
        <name>FAD</name>
        <dbReference type="ChEBI" id="CHEBI:57692"/>
    </cofactor>
</comment>
<dbReference type="GO" id="GO:0005829">
    <property type="term" value="C:cytosol"/>
    <property type="evidence" value="ECO:0007669"/>
    <property type="project" value="UniProtKB-SubCell"/>
</dbReference>
<evidence type="ECO:0000256" key="18">
    <source>
        <dbReference type="ARBA" id="ARBA00047419"/>
    </source>
</evidence>
<evidence type="ECO:0000256" key="17">
    <source>
        <dbReference type="ARBA" id="ARBA00023004"/>
    </source>
</evidence>
<comment type="cofactor">
    <cofactor evidence="2">
        <name>(6R)-L-erythro-5,6,7,8-tetrahydrobiopterin</name>
        <dbReference type="ChEBI" id="CHEBI:59560"/>
    </cofactor>
</comment>
<comment type="similarity">
    <text evidence="6">Belongs to the NOS family.</text>
</comment>
<dbReference type="GO" id="GO:0004517">
    <property type="term" value="F:nitric-oxide synthase activity"/>
    <property type="evidence" value="ECO:0007669"/>
    <property type="project" value="UniProtKB-EC"/>
</dbReference>
<evidence type="ECO:0000256" key="10">
    <source>
        <dbReference type="ARBA" id="ARBA00022630"/>
    </source>
</evidence>
<evidence type="ECO:0000256" key="11">
    <source>
        <dbReference type="ARBA" id="ARBA00022643"/>
    </source>
</evidence>
<dbReference type="PANTHER" id="PTHR43410">
    <property type="entry name" value="NITRIC OXIDE SYNTHASE OXYGENASE"/>
    <property type="match status" value="1"/>
</dbReference>
<evidence type="ECO:0000256" key="13">
    <source>
        <dbReference type="ARBA" id="ARBA00022827"/>
    </source>
</evidence>
<evidence type="ECO:0000256" key="14">
    <source>
        <dbReference type="ARBA" id="ARBA00022857"/>
    </source>
</evidence>
<keyword evidence="14" id="KW-0521">NADP</keyword>
<evidence type="ECO:0000256" key="15">
    <source>
        <dbReference type="ARBA" id="ARBA00022860"/>
    </source>
</evidence>
<dbReference type="InterPro" id="IPR050607">
    <property type="entry name" value="NOS"/>
</dbReference>
<evidence type="ECO:0000313" key="23">
    <source>
        <dbReference type="EMBL" id="OCT94240.1"/>
    </source>
</evidence>
<evidence type="ECO:0000256" key="6">
    <source>
        <dbReference type="ARBA" id="ARBA00006267"/>
    </source>
</evidence>
<dbReference type="AlphaFoldDB" id="A0A974DMR3"/>
<evidence type="ECO:0000313" key="24">
    <source>
        <dbReference type="Proteomes" id="UP000694892"/>
    </source>
</evidence>
<accession>A0A974DMR3</accession>
<evidence type="ECO:0000256" key="8">
    <source>
        <dbReference type="ARBA" id="ARBA00022490"/>
    </source>
</evidence>